<dbReference type="HOGENOM" id="CLU_2770062_0_0_3"/>
<keyword evidence="2" id="KW-1185">Reference proteome</keyword>
<accession>U5QNT2</accession>
<dbReference type="EMBL" id="CP003587">
    <property type="protein sequence ID" value="AGY60657.1"/>
    <property type="molecule type" value="Genomic_DNA"/>
</dbReference>
<sequence>MRLRDILYSLAQEGQLAQGTYWKDDIEDLQHDLPHIREIASDVARDLGMFPEEVPVRIVDHGLEIEISH</sequence>
<proteinExistence type="predicted"/>
<dbReference type="AlphaFoldDB" id="U5QNT2"/>
<dbReference type="KEGG" id="glj:GKIL_4411"/>
<protein>
    <submittedName>
        <fullName evidence="1">Uncharacterized protein</fullName>
    </submittedName>
</protein>
<evidence type="ECO:0000313" key="1">
    <source>
        <dbReference type="EMBL" id="AGY60657.1"/>
    </source>
</evidence>
<name>U5QNT2_GLOK1</name>
<evidence type="ECO:0000313" key="2">
    <source>
        <dbReference type="Proteomes" id="UP000017396"/>
    </source>
</evidence>
<reference evidence="1 2" key="1">
    <citation type="journal article" date="2013" name="PLoS ONE">
        <title>Cultivation and Complete Genome Sequencing of Gloeobacter kilaueensis sp. nov., from a Lava Cave in Kilauea Caldera, Hawai'i.</title>
        <authorList>
            <person name="Saw J.H."/>
            <person name="Schatz M."/>
            <person name="Brown M.V."/>
            <person name="Kunkel D.D."/>
            <person name="Foster J.S."/>
            <person name="Shick H."/>
            <person name="Christensen S."/>
            <person name="Hou S."/>
            <person name="Wan X."/>
            <person name="Donachie S.P."/>
        </authorList>
    </citation>
    <scope>NUCLEOTIDE SEQUENCE [LARGE SCALE GENOMIC DNA]</scope>
    <source>
        <strain evidence="2">JS</strain>
    </source>
</reference>
<dbReference type="RefSeq" id="WP_023176042.1">
    <property type="nucleotide sequence ID" value="NC_022600.1"/>
</dbReference>
<gene>
    <name evidence="1" type="ORF">GKIL_4411</name>
</gene>
<dbReference type="Proteomes" id="UP000017396">
    <property type="component" value="Chromosome"/>
</dbReference>
<organism evidence="1 2">
    <name type="scientific">Gloeobacter kilaueensis (strain ATCC BAA-2537 / CCAP 1431/1 / ULC 316 / JS1)</name>
    <dbReference type="NCBI Taxonomy" id="1183438"/>
    <lineage>
        <taxon>Bacteria</taxon>
        <taxon>Bacillati</taxon>
        <taxon>Cyanobacteriota</taxon>
        <taxon>Cyanophyceae</taxon>
        <taxon>Gloeobacterales</taxon>
        <taxon>Gloeobacteraceae</taxon>
        <taxon>Gloeobacter</taxon>
    </lineage>
</organism>